<accession>A0A0N0IRJ1</accession>
<proteinExistence type="predicted"/>
<reference evidence="1 2" key="1">
    <citation type="submission" date="2015-09" db="EMBL/GenBank/DDBJ databases">
        <title>Draft genome sequence of Thermus scotoductus strain K1 isolated from a geothermal spring in Nagorno-Karabakh, Armenia.</title>
        <authorList>
            <person name="Saghatelyan A."/>
            <person name="Poghosyan L."/>
            <person name="Panosyan H."/>
            <person name="Birkeland N.-K."/>
        </authorList>
    </citation>
    <scope>NUCLEOTIDE SEQUENCE [LARGE SCALE GENOMIC DNA]</scope>
    <source>
        <strain evidence="1 2">K1</strain>
    </source>
</reference>
<dbReference type="AlphaFoldDB" id="A0A0N0IRJ1"/>
<organism evidence="1 2">
    <name type="scientific">Thermus scotoductus</name>
    <dbReference type="NCBI Taxonomy" id="37636"/>
    <lineage>
        <taxon>Bacteria</taxon>
        <taxon>Thermotogati</taxon>
        <taxon>Deinococcota</taxon>
        <taxon>Deinococci</taxon>
        <taxon>Thermales</taxon>
        <taxon>Thermaceae</taxon>
        <taxon>Thermus</taxon>
    </lineage>
</organism>
<sequence>MRKALLVGVLLLLVSMGLGQRTLTDARLEGVRRIVNDTVAVELRGCWQHEGALRCAFAFSTAWTNLNPFLTLRTSDLTVTYLPTSAGSTTQAEPQTVRARMLTLAETADQGPKLDLSLEAMPTLVLADFPLPPGIKTLSAVRAGTFTFDAVPVAEKLPSEALLEASYPGPEALSFQMGQFRVEFVDIFRRDYNAYNSAVLRFRVTNTGPESTFQADWGFRYYIPGGGDSSKA</sequence>
<evidence type="ECO:0000313" key="2">
    <source>
        <dbReference type="Proteomes" id="UP000053099"/>
    </source>
</evidence>
<protein>
    <submittedName>
        <fullName evidence="1">Uncharacterized protein</fullName>
    </submittedName>
</protein>
<name>A0A0N0IRJ1_THESC</name>
<comment type="caution">
    <text evidence="1">The sequence shown here is derived from an EMBL/GenBank/DDBJ whole genome shotgun (WGS) entry which is preliminary data.</text>
</comment>
<evidence type="ECO:0000313" key="1">
    <source>
        <dbReference type="EMBL" id="KPD32677.1"/>
    </source>
</evidence>
<dbReference type="Proteomes" id="UP000053099">
    <property type="component" value="Unassembled WGS sequence"/>
</dbReference>
<dbReference type="EMBL" id="LJJR01000005">
    <property type="protein sequence ID" value="KPD32677.1"/>
    <property type="molecule type" value="Genomic_DNA"/>
</dbReference>
<dbReference type="PATRIC" id="fig|37636.3.peg.2043"/>
<gene>
    <name evidence="1" type="ORF">AN926_02130</name>
</gene>